<comment type="caution">
    <text evidence="1">The sequence shown here is derived from an EMBL/GenBank/DDBJ whole genome shotgun (WGS) entry which is preliminary data.</text>
</comment>
<dbReference type="RefSeq" id="WP_169363209.1">
    <property type="nucleotide sequence ID" value="NZ_JAAVJL010000001.1"/>
</dbReference>
<organism evidence="1 2">
    <name type="scientific">Pseudanabaena yagii GIHE-NHR1</name>
    <dbReference type="NCBI Taxonomy" id="2722753"/>
    <lineage>
        <taxon>Bacteria</taxon>
        <taxon>Bacillati</taxon>
        <taxon>Cyanobacteriota</taxon>
        <taxon>Cyanophyceae</taxon>
        <taxon>Pseudanabaenales</taxon>
        <taxon>Pseudanabaenaceae</taxon>
        <taxon>Pseudanabaena</taxon>
        <taxon>Pseudanabaena yagii</taxon>
    </lineage>
</organism>
<accession>A0ABX1LS23</accession>
<keyword evidence="2" id="KW-1185">Reference proteome</keyword>
<evidence type="ECO:0000313" key="1">
    <source>
        <dbReference type="EMBL" id="NMF58285.1"/>
    </source>
</evidence>
<sequence length="193" mass="21980">MAHADTVWDSLTGRDEDTRHELVFSNGIFRSSSTICGIGADDRAGCAMLWLLKDLGHSLLITDGEEVGGIGSNWLMDDPTNADIAQEINREHQFMVQLDRRHGKDFKCYSVGTDAFRNYLLRVTGYTEPDRFSFTDIVTLCRDITGVNLSIGYRHEHSSQESLSVEEWQNTLNLCRRWLSNDYLPRFSLTKPN</sequence>
<gene>
    <name evidence="1" type="ORF">HC246_09690</name>
</gene>
<protein>
    <recommendedName>
        <fullName evidence="3">Peptidase M28 domain-containing protein</fullName>
    </recommendedName>
</protein>
<name>A0ABX1LS23_9CYAN</name>
<proteinExistence type="predicted"/>
<reference evidence="1 2" key="1">
    <citation type="submission" date="2020-03" db="EMBL/GenBank/DDBJ databases">
        <title>Draft Genome Sequence of 2-Methylisoborneol Producing Pseudanabaena yagii Strain GIHE-NHR1 Isolated from North Han River in South Korea.</title>
        <authorList>
            <person name="Jeong J."/>
        </authorList>
    </citation>
    <scope>NUCLEOTIDE SEQUENCE [LARGE SCALE GENOMIC DNA]</scope>
    <source>
        <strain evidence="1 2">GIHE-NHR1</strain>
    </source>
</reference>
<dbReference type="SUPFAM" id="SSF53187">
    <property type="entry name" value="Zn-dependent exopeptidases"/>
    <property type="match status" value="1"/>
</dbReference>
<evidence type="ECO:0000313" key="2">
    <source>
        <dbReference type="Proteomes" id="UP000738376"/>
    </source>
</evidence>
<dbReference type="EMBL" id="JAAVJL010000001">
    <property type="protein sequence ID" value="NMF58285.1"/>
    <property type="molecule type" value="Genomic_DNA"/>
</dbReference>
<evidence type="ECO:0008006" key="3">
    <source>
        <dbReference type="Google" id="ProtNLM"/>
    </source>
</evidence>
<dbReference type="Gene3D" id="3.40.630.10">
    <property type="entry name" value="Zn peptidases"/>
    <property type="match status" value="1"/>
</dbReference>
<dbReference type="Proteomes" id="UP000738376">
    <property type="component" value="Unassembled WGS sequence"/>
</dbReference>